<dbReference type="GO" id="GO:0044782">
    <property type="term" value="P:cilium organization"/>
    <property type="evidence" value="ECO:0007669"/>
    <property type="project" value="TreeGrafter"/>
</dbReference>
<evidence type="ECO:0000256" key="1">
    <source>
        <dbReference type="SAM" id="MobiDB-lite"/>
    </source>
</evidence>
<dbReference type="AlphaFoldDB" id="A0A7G2C863"/>
<dbReference type="Proteomes" id="UP000515908">
    <property type="component" value="Chromosome 05"/>
</dbReference>
<organism evidence="2 3">
    <name type="scientific">Angomonas deanei</name>
    <dbReference type="NCBI Taxonomy" id="59799"/>
    <lineage>
        <taxon>Eukaryota</taxon>
        <taxon>Discoba</taxon>
        <taxon>Euglenozoa</taxon>
        <taxon>Kinetoplastea</taxon>
        <taxon>Metakinetoplastina</taxon>
        <taxon>Trypanosomatida</taxon>
        <taxon>Trypanosomatidae</taxon>
        <taxon>Strigomonadinae</taxon>
        <taxon>Angomonas</taxon>
    </lineage>
</organism>
<dbReference type="InterPro" id="IPR016024">
    <property type="entry name" value="ARM-type_fold"/>
</dbReference>
<evidence type="ECO:0000313" key="3">
    <source>
        <dbReference type="Proteomes" id="UP000515908"/>
    </source>
</evidence>
<dbReference type="EMBL" id="LR877149">
    <property type="protein sequence ID" value="CAD2215635.1"/>
    <property type="molecule type" value="Genomic_DNA"/>
</dbReference>
<dbReference type="PANTHER" id="PTHR21356:SF1">
    <property type="entry name" value="ARMADILLO REPEAT-CONTAINING PROTEIN 2"/>
    <property type="match status" value="1"/>
</dbReference>
<proteinExistence type="predicted"/>
<keyword evidence="3" id="KW-1185">Reference proteome</keyword>
<evidence type="ECO:0000313" key="2">
    <source>
        <dbReference type="EMBL" id="CAD2215635.1"/>
    </source>
</evidence>
<reference evidence="2 3" key="1">
    <citation type="submission" date="2020-08" db="EMBL/GenBank/DDBJ databases">
        <authorList>
            <person name="Newling K."/>
            <person name="Davey J."/>
            <person name="Forrester S."/>
        </authorList>
    </citation>
    <scope>NUCLEOTIDE SEQUENCE [LARGE SCALE GENOMIC DNA]</scope>
    <source>
        <strain evidence="3">Crithidia deanei Carvalho (ATCC PRA-265)</strain>
    </source>
</reference>
<gene>
    <name evidence="2" type="ORF">ADEAN_000309000</name>
</gene>
<dbReference type="Gene3D" id="1.25.10.10">
    <property type="entry name" value="Leucine-rich Repeat Variant"/>
    <property type="match status" value="2"/>
</dbReference>
<feature type="region of interest" description="Disordered" evidence="1">
    <location>
        <begin position="43"/>
        <end position="79"/>
    </location>
</feature>
<accession>A0A7G2C863</accession>
<dbReference type="InterPro" id="IPR011989">
    <property type="entry name" value="ARM-like"/>
</dbReference>
<dbReference type="SUPFAM" id="SSF48371">
    <property type="entry name" value="ARM repeat"/>
    <property type="match status" value="1"/>
</dbReference>
<protein>
    <submittedName>
        <fullName evidence="2">Uncharacterized protein</fullName>
    </submittedName>
</protein>
<dbReference type="PANTHER" id="PTHR21356">
    <property type="entry name" value="ARMADILLO REPEAT CONTAINING 2"/>
    <property type="match status" value="1"/>
</dbReference>
<dbReference type="InterPro" id="IPR038905">
    <property type="entry name" value="ARMC2"/>
</dbReference>
<dbReference type="VEuPathDB" id="TriTrypDB:ADEAN_000309000"/>
<sequence length="769" mass="83409">MPPKKKTSVTGNQIKFSSQVPLGGKTHDSGLSLGITGAKVKPSATTSAVSRRRSSAAGLVAPPAHRNPTDVKRPQGGSTRVGRLLRDARAAVEAPYRPETPVDFATAGGFLNEPAARKAPLRGVRLTALPQAGGEASSLVSSTSQLQPSEFMVSLSRAEGNVGVQVALLRELTRWLANPTNRLWPEVLQYMTHYIHSVNSGGSPSSSSVASNGEEREAAVALSMSSVILRNSTLDDCPALHDVLQFLYSLTEAGLSKWIEREVLFEPLLHVLSSEKCLQDTPEVVLEVVNILRNCTHPSTEDTTETDGIVLQLVTLGVVPSLNTLVKKVIDREVREESTTLGTMLLPSVCLVYRNLAAGVAAHHLTKLGSLDLLLHILSYYKECSGVVESCARALAKAVFEEDCANHYANSELFLRTTMAALSTQLESAEKDPKPMQLLTARLVAAMAHVAERSPDQINILASAGGPLLLKLVSLYMNADSIAVEKLPNARRSSNPSQVLRDAAGEEQITLHEAISWLVGITAMSPHCSADFVFDMSSKMTNFLKDLDLQPQTRLTAIYTLMCLSNLSYFFAAIEKQDVEAGLVSGDAENGISSRLEQLFATLGLIIAGFLFEGDVEATVESTRLLGNLSYTNSGRAWMEENRCDEVVVVFLGHEDLRVVYNCFGVLLNLSATTNCRVVQDQELLHMMLKHTGKYTKQEDIDSAAREEKRLLLKSAKEEQGADLILTEKEAAEKAVTEVAVGFAEQTGELVEKLLANVYGLLNKEEEAE</sequence>
<name>A0A7G2C863_9TRYP</name>